<evidence type="ECO:0000313" key="2">
    <source>
        <dbReference type="Proteomes" id="UP000069030"/>
    </source>
</evidence>
<dbReference type="eggNOG" id="COG0614">
    <property type="taxonomic scope" value="Bacteria"/>
</dbReference>
<dbReference type="PROSITE" id="PS50983">
    <property type="entry name" value="FE_B12_PBP"/>
    <property type="match status" value="1"/>
</dbReference>
<dbReference type="Gene3D" id="3.40.50.1980">
    <property type="entry name" value="Nitrogenase molybdenum iron protein domain"/>
    <property type="match status" value="2"/>
</dbReference>
<dbReference type="EMBL" id="CP013690">
    <property type="protein sequence ID" value="ALU27895.1"/>
    <property type="molecule type" value="Genomic_DNA"/>
</dbReference>
<dbReference type="InterPro" id="IPR050902">
    <property type="entry name" value="ABC_Transporter_SBP"/>
</dbReference>
<name>A0A0S7EJF7_9FLAO</name>
<dbReference type="RefSeq" id="WP_006258229.1">
    <property type="nucleotide sequence ID" value="NZ_BCMQ01000016.1"/>
</dbReference>
<sequence>MKLRYLLTVLFSLVLLQSCKQSTESTQSTEPTSTELVAIDSRGKEVRLSKPATRVVALYEALVDDVFMLDAQEKLVGIPQQIYLNEDTFSFLSTLDSRMAKKEIATPTFGGGSSNVEAIIGLQPDLVITFDQDAEAVAQLEDLGIAVFTIASEDQKGIISELKGIGTLLGKADRATKITDYIEKEVVEMEASKVESPKKVYYAWSKGRVLSTSGKGTLMDMAITLSGAINACPLEMQAPNVGAEMLYKWNPDIILLWNSNERDVYGLSELANLPAVVNKQVKVMKPSFLYDPHTVKFLLFAKQVRQWSYPEYTEDALRAEIDEAMNILYNTKGQK</sequence>
<organism evidence="1 2">
    <name type="scientific">Myroides odoratimimus</name>
    <dbReference type="NCBI Taxonomy" id="76832"/>
    <lineage>
        <taxon>Bacteria</taxon>
        <taxon>Pseudomonadati</taxon>
        <taxon>Bacteroidota</taxon>
        <taxon>Flavobacteriia</taxon>
        <taxon>Flavobacteriales</taxon>
        <taxon>Flavobacteriaceae</taxon>
        <taxon>Myroides</taxon>
    </lineage>
</organism>
<evidence type="ECO:0000313" key="1">
    <source>
        <dbReference type="EMBL" id="ALU27895.1"/>
    </source>
</evidence>
<gene>
    <name evidence="1" type="ORF">AS202_17845</name>
</gene>
<dbReference type="InterPro" id="IPR002491">
    <property type="entry name" value="ABC_transptr_periplasmic_BD"/>
</dbReference>
<dbReference type="PROSITE" id="PS51257">
    <property type="entry name" value="PROKAR_LIPOPROTEIN"/>
    <property type="match status" value="1"/>
</dbReference>
<accession>A0A0S7EJF7</accession>
<dbReference type="PANTHER" id="PTHR30535">
    <property type="entry name" value="VITAMIN B12-BINDING PROTEIN"/>
    <property type="match status" value="1"/>
</dbReference>
<reference evidence="1 2" key="1">
    <citation type="journal article" date="2016" name="J. Zhejiang Univ. Sci. B">
        <title>Antibiotic resistance mechanisms of Myroides sp.</title>
        <authorList>
            <person name="Hu S."/>
            <person name="Yuan S."/>
            <person name="Qu H."/>
            <person name="Jiang T."/>
            <person name="Zhou Y."/>
            <person name="Wang M."/>
            <person name="Ming D."/>
        </authorList>
    </citation>
    <scope>NUCLEOTIDE SEQUENCE [LARGE SCALE GENOMIC DNA]</scope>
    <source>
        <strain evidence="1 2">PR63039</strain>
    </source>
</reference>
<proteinExistence type="predicted"/>
<dbReference type="AlphaFoldDB" id="A0A0S7EJF7"/>
<dbReference type="Pfam" id="PF01497">
    <property type="entry name" value="Peripla_BP_2"/>
    <property type="match status" value="1"/>
</dbReference>
<dbReference type="PANTHER" id="PTHR30535:SF33">
    <property type="entry name" value="PERIPLASMIC BINDING PROTEIN"/>
    <property type="match status" value="1"/>
</dbReference>
<protein>
    <submittedName>
        <fullName evidence="1">Iron ABC transporter substrate-binding protein</fullName>
    </submittedName>
</protein>
<dbReference type="KEGG" id="mod:AS202_17845"/>
<dbReference type="Proteomes" id="UP000069030">
    <property type="component" value="Chromosome"/>
</dbReference>
<dbReference type="SUPFAM" id="SSF53807">
    <property type="entry name" value="Helical backbone' metal receptor"/>
    <property type="match status" value="1"/>
</dbReference>